<dbReference type="STRING" id="93059.P9211_03151"/>
<organism evidence="3 4">
    <name type="scientific">Prochlorococcus marinus (strain MIT 9211)</name>
    <dbReference type="NCBI Taxonomy" id="93059"/>
    <lineage>
        <taxon>Bacteria</taxon>
        <taxon>Bacillati</taxon>
        <taxon>Cyanobacteriota</taxon>
        <taxon>Cyanophyceae</taxon>
        <taxon>Synechococcales</taxon>
        <taxon>Prochlorococcaceae</taxon>
        <taxon>Prochlorococcus</taxon>
    </lineage>
</organism>
<dbReference type="Pfam" id="PF02470">
    <property type="entry name" value="MlaD"/>
    <property type="match status" value="1"/>
</dbReference>
<proteinExistence type="predicted"/>
<dbReference type="InterPro" id="IPR003399">
    <property type="entry name" value="Mce/MlaD"/>
</dbReference>
<feature type="transmembrane region" description="Helical" evidence="1">
    <location>
        <begin position="9"/>
        <end position="28"/>
    </location>
</feature>
<keyword evidence="1" id="KW-0472">Membrane</keyword>
<dbReference type="EMBL" id="CP000878">
    <property type="protein sequence ID" value="ABX08246.1"/>
    <property type="molecule type" value="Genomic_DNA"/>
</dbReference>
<evidence type="ECO:0000259" key="2">
    <source>
        <dbReference type="Pfam" id="PF02470"/>
    </source>
</evidence>
<dbReference type="Proteomes" id="UP000000788">
    <property type="component" value="Chromosome"/>
</dbReference>
<keyword evidence="1" id="KW-0812">Transmembrane</keyword>
<reference evidence="3 4" key="1">
    <citation type="journal article" date="2007" name="PLoS Genet.">
        <title>Patterns and implications of gene gain and loss in the evolution of Prochlorococcus.</title>
        <authorList>
            <person name="Kettler G.C."/>
            <person name="Martiny A.C."/>
            <person name="Huang K."/>
            <person name="Zucker J."/>
            <person name="Coleman M.L."/>
            <person name="Rodrigue S."/>
            <person name="Chen F."/>
            <person name="Lapidus A."/>
            <person name="Ferriera S."/>
            <person name="Johnson J."/>
            <person name="Steglich C."/>
            <person name="Church G.M."/>
            <person name="Richardson P."/>
            <person name="Chisholm S.W."/>
        </authorList>
    </citation>
    <scope>NUCLEOTIDE SEQUENCE [LARGE SCALE GENOMIC DNA]</scope>
    <source>
        <strain evidence="4">MIT 9211</strain>
    </source>
</reference>
<keyword evidence="4" id="KW-1185">Reference proteome</keyword>
<sequence length="281" mass="30871">MRRSYREAIVGFTLLGGVVLLSGIIIWLQGFRVGRNDWNIVATFDDASGLSDGTPVTFRGIKVGSVEKISFNTRNVKANLRLNTNKLLLFKPVYAKVLASSVLGRDMEVSLISKGVHSQNITSLPNKKDCPSNLIVCDGDTIKGQAIKNISTLTEELNELLDQAGEEEVISKMVKSIGQFDETQQELKELIELSKEEMIRAKPIITELKKTVAHINNILAVVDNPETLGHIKQTAKSMSSTTQKLDKLATDLSKMINNEELTSAIQSAAIGIGKLFNDLYP</sequence>
<dbReference type="RefSeq" id="WP_012194871.1">
    <property type="nucleotide sequence ID" value="NC_009976.1"/>
</dbReference>
<feature type="domain" description="Mce/MlaD" evidence="2">
    <location>
        <begin position="38"/>
        <end position="107"/>
    </location>
</feature>
<protein>
    <submittedName>
        <fullName evidence="3">Possible ABC transporter</fullName>
    </submittedName>
</protein>
<evidence type="ECO:0000313" key="4">
    <source>
        <dbReference type="Proteomes" id="UP000000788"/>
    </source>
</evidence>
<name>A9BDT6_PROM4</name>
<dbReference type="AlphaFoldDB" id="A9BDT6"/>
<dbReference type="InterPro" id="IPR039342">
    <property type="entry name" value="TGD2-like"/>
</dbReference>
<accession>A9BDT6</accession>
<keyword evidence="1" id="KW-1133">Transmembrane helix</keyword>
<dbReference type="PANTHER" id="PTHR34675">
    <property type="entry name" value="PROTEIN TRIGALACTOSYLDIACYLGLYCEROL 2, CHLOROPLASTIC"/>
    <property type="match status" value="1"/>
</dbReference>
<dbReference type="PANTHER" id="PTHR34675:SF1">
    <property type="entry name" value="PROTEIN TRIGALACTOSYLDIACYLGLYCEROL 2, CHLOROPLASTIC"/>
    <property type="match status" value="1"/>
</dbReference>
<evidence type="ECO:0000256" key="1">
    <source>
        <dbReference type="SAM" id="Phobius"/>
    </source>
</evidence>
<gene>
    <name evidence="3" type="ordered locus">P9211_03151</name>
</gene>
<dbReference type="HOGENOM" id="CLU_946378_0_0_3"/>
<dbReference type="KEGG" id="pmj:P9211_03151"/>
<dbReference type="eggNOG" id="COG1463">
    <property type="taxonomic scope" value="Bacteria"/>
</dbReference>
<evidence type="ECO:0000313" key="3">
    <source>
        <dbReference type="EMBL" id="ABX08246.1"/>
    </source>
</evidence>
<dbReference type="OrthoDB" id="460587at2"/>